<dbReference type="EMBL" id="JARQWQ010000018">
    <property type="protein sequence ID" value="KAK2566084.1"/>
    <property type="molecule type" value="Genomic_DNA"/>
</dbReference>
<comment type="caution">
    <text evidence="1">The sequence shown here is derived from an EMBL/GenBank/DDBJ whole genome shotgun (WGS) entry which is preliminary data.</text>
</comment>
<reference evidence="1" key="1">
    <citation type="journal article" date="2023" name="G3 (Bethesda)">
        <title>Whole genome assembly and annotation of the endangered Caribbean coral Acropora cervicornis.</title>
        <authorList>
            <person name="Selwyn J.D."/>
            <person name="Vollmer S.V."/>
        </authorList>
    </citation>
    <scope>NUCLEOTIDE SEQUENCE</scope>
    <source>
        <strain evidence="1">K2</strain>
    </source>
</reference>
<name>A0AAD9QRC6_ACRCE</name>
<dbReference type="AlphaFoldDB" id="A0AAD9QRC6"/>
<proteinExistence type="predicted"/>
<accession>A0AAD9QRC6</accession>
<evidence type="ECO:0000313" key="1">
    <source>
        <dbReference type="EMBL" id="KAK2566084.1"/>
    </source>
</evidence>
<evidence type="ECO:0000313" key="2">
    <source>
        <dbReference type="Proteomes" id="UP001249851"/>
    </source>
</evidence>
<protein>
    <submittedName>
        <fullName evidence="1">Uncharacterized protein</fullName>
    </submittedName>
</protein>
<gene>
    <name evidence="1" type="ORF">P5673_010420</name>
</gene>
<dbReference type="Proteomes" id="UP001249851">
    <property type="component" value="Unassembled WGS sequence"/>
</dbReference>
<sequence>MITKRSNRGKNVKRGRYLFNFGRTTNSPLQVIKLAFVGERASWRGWISNVSKFTCALLGVNGVRLLLTPSC</sequence>
<keyword evidence="2" id="KW-1185">Reference proteome</keyword>
<organism evidence="1 2">
    <name type="scientific">Acropora cervicornis</name>
    <name type="common">Staghorn coral</name>
    <dbReference type="NCBI Taxonomy" id="6130"/>
    <lineage>
        <taxon>Eukaryota</taxon>
        <taxon>Metazoa</taxon>
        <taxon>Cnidaria</taxon>
        <taxon>Anthozoa</taxon>
        <taxon>Hexacorallia</taxon>
        <taxon>Scleractinia</taxon>
        <taxon>Astrocoeniina</taxon>
        <taxon>Acroporidae</taxon>
        <taxon>Acropora</taxon>
    </lineage>
</organism>
<reference evidence="1" key="2">
    <citation type="journal article" date="2023" name="Science">
        <title>Genomic signatures of disease resistance in endangered staghorn corals.</title>
        <authorList>
            <person name="Vollmer S.V."/>
            <person name="Selwyn J.D."/>
            <person name="Despard B.A."/>
            <person name="Roesel C.L."/>
        </authorList>
    </citation>
    <scope>NUCLEOTIDE SEQUENCE</scope>
    <source>
        <strain evidence="1">K2</strain>
    </source>
</reference>